<evidence type="ECO:0000313" key="5">
    <source>
        <dbReference type="Ensembl" id="ENSEBUP00000020931.1"/>
    </source>
</evidence>
<name>A0A8C4QUT5_EPTBU</name>
<dbReference type="SMART" id="SM00413">
    <property type="entry name" value="ETS"/>
    <property type="match status" value="1"/>
</dbReference>
<dbReference type="GO" id="GO:0005634">
    <property type="term" value="C:nucleus"/>
    <property type="evidence" value="ECO:0007669"/>
    <property type="project" value="UniProtKB-SubCell"/>
</dbReference>
<dbReference type="GO" id="GO:0043565">
    <property type="term" value="F:sequence-specific DNA binding"/>
    <property type="evidence" value="ECO:0007669"/>
    <property type="project" value="InterPro"/>
</dbReference>
<sequence length="195" mass="22232">NVQTQQHIPIRDGPEVHVWGHVEQGCSLLQPSGIGLLNEDDWIQAPEWTLPEGPVILSSLPSGDQCHDPKLACLPPPYDPSTPASAALKSKPSRPAYKRQQPLLWEFIRDLLLEPEGPHRPLCWLDHRLGVFRVVSSTELARLWGYKKGNLKMNYEKLSRAMRHYYRKNILVRVDGRRLVFQFGSKATGWQPTLT</sequence>
<dbReference type="InterPro" id="IPR036390">
    <property type="entry name" value="WH_DNA-bd_sf"/>
</dbReference>
<protein>
    <recommendedName>
        <fullName evidence="4">ETS domain-containing protein</fullName>
    </recommendedName>
</protein>
<dbReference type="GeneTree" id="ENSGT00940000169058"/>
<dbReference type="InterPro" id="IPR036388">
    <property type="entry name" value="WH-like_DNA-bd_sf"/>
</dbReference>
<organism evidence="5 6">
    <name type="scientific">Eptatretus burgeri</name>
    <name type="common">Inshore hagfish</name>
    <dbReference type="NCBI Taxonomy" id="7764"/>
    <lineage>
        <taxon>Eukaryota</taxon>
        <taxon>Metazoa</taxon>
        <taxon>Chordata</taxon>
        <taxon>Craniata</taxon>
        <taxon>Vertebrata</taxon>
        <taxon>Cyclostomata</taxon>
        <taxon>Myxini</taxon>
        <taxon>Myxiniformes</taxon>
        <taxon>Myxinidae</taxon>
        <taxon>Eptatretinae</taxon>
        <taxon>Eptatretus</taxon>
    </lineage>
</organism>
<reference evidence="5" key="2">
    <citation type="submission" date="2025-09" db="UniProtKB">
        <authorList>
            <consortium name="Ensembl"/>
        </authorList>
    </citation>
    <scope>IDENTIFICATION</scope>
</reference>
<dbReference type="PROSITE" id="PS50061">
    <property type="entry name" value="ETS_DOMAIN_3"/>
    <property type="match status" value="1"/>
</dbReference>
<dbReference type="InterPro" id="IPR046328">
    <property type="entry name" value="ETS_fam"/>
</dbReference>
<dbReference type="PANTHER" id="PTHR11849:SF15">
    <property type="entry name" value="ETS-RELATED TRANSCRIPTION FACTOR ELF-5"/>
    <property type="match status" value="1"/>
</dbReference>
<keyword evidence="6" id="KW-1185">Reference proteome</keyword>
<dbReference type="Ensembl" id="ENSEBUT00000021507.1">
    <property type="protein sequence ID" value="ENSEBUP00000020931.1"/>
    <property type="gene ID" value="ENSEBUG00000012937.1"/>
</dbReference>
<dbReference type="SUPFAM" id="SSF46785">
    <property type="entry name" value="Winged helix' DNA-binding domain"/>
    <property type="match status" value="1"/>
</dbReference>
<evidence type="ECO:0000256" key="3">
    <source>
        <dbReference type="RuleBase" id="RU004019"/>
    </source>
</evidence>
<evidence type="ECO:0000256" key="1">
    <source>
        <dbReference type="ARBA" id="ARBA00005562"/>
    </source>
</evidence>
<dbReference type="GO" id="GO:0030154">
    <property type="term" value="P:cell differentiation"/>
    <property type="evidence" value="ECO:0007669"/>
    <property type="project" value="TreeGrafter"/>
</dbReference>
<dbReference type="GO" id="GO:0000981">
    <property type="term" value="F:DNA-binding transcription factor activity, RNA polymerase II-specific"/>
    <property type="evidence" value="ECO:0007669"/>
    <property type="project" value="TreeGrafter"/>
</dbReference>
<evidence type="ECO:0000313" key="6">
    <source>
        <dbReference type="Proteomes" id="UP000694388"/>
    </source>
</evidence>
<dbReference type="OMA" id="WIQAPEW"/>
<proteinExistence type="inferred from homology"/>
<keyword evidence="3" id="KW-0539">Nucleus</keyword>
<dbReference type="PRINTS" id="PR00454">
    <property type="entry name" value="ETSDOMAIN"/>
</dbReference>
<evidence type="ECO:0000256" key="2">
    <source>
        <dbReference type="ARBA" id="ARBA00023125"/>
    </source>
</evidence>
<dbReference type="Proteomes" id="UP000694388">
    <property type="component" value="Unplaced"/>
</dbReference>
<evidence type="ECO:0000259" key="4">
    <source>
        <dbReference type="PROSITE" id="PS50061"/>
    </source>
</evidence>
<dbReference type="Gene3D" id="1.10.10.10">
    <property type="entry name" value="Winged helix-like DNA-binding domain superfamily/Winged helix DNA-binding domain"/>
    <property type="match status" value="1"/>
</dbReference>
<keyword evidence="2 3" id="KW-0238">DNA-binding</keyword>
<dbReference type="InterPro" id="IPR000418">
    <property type="entry name" value="Ets_dom"/>
</dbReference>
<reference evidence="5" key="1">
    <citation type="submission" date="2025-08" db="UniProtKB">
        <authorList>
            <consortium name="Ensembl"/>
        </authorList>
    </citation>
    <scope>IDENTIFICATION</scope>
</reference>
<feature type="domain" description="ETS" evidence="4">
    <location>
        <begin position="102"/>
        <end position="184"/>
    </location>
</feature>
<dbReference type="Pfam" id="PF00178">
    <property type="entry name" value="Ets"/>
    <property type="match status" value="1"/>
</dbReference>
<accession>A0A8C4QUT5</accession>
<dbReference type="PANTHER" id="PTHR11849">
    <property type="entry name" value="ETS"/>
    <property type="match status" value="1"/>
</dbReference>
<comment type="similarity">
    <text evidence="1 3">Belongs to the ETS family.</text>
</comment>
<comment type="subcellular location">
    <subcellularLocation>
        <location evidence="3">Nucleus</location>
    </subcellularLocation>
</comment>
<dbReference type="AlphaFoldDB" id="A0A8C4QUT5"/>